<comment type="caution">
    <text evidence="14">The sequence shown here is derived from an EMBL/GenBank/DDBJ whole genome shotgun (WGS) entry which is preliminary data.</text>
</comment>
<evidence type="ECO:0000256" key="5">
    <source>
        <dbReference type="ARBA" id="ARBA00022741"/>
    </source>
</evidence>
<dbReference type="Proteomes" id="UP001303046">
    <property type="component" value="Unassembled WGS sequence"/>
</dbReference>
<evidence type="ECO:0000313" key="14">
    <source>
        <dbReference type="EMBL" id="KAK6754744.1"/>
    </source>
</evidence>
<dbReference type="SUPFAM" id="SSF53822">
    <property type="entry name" value="Periplasmic binding protein-like I"/>
    <property type="match status" value="1"/>
</dbReference>
<evidence type="ECO:0000256" key="10">
    <source>
        <dbReference type="ARBA" id="ARBA00023239"/>
    </source>
</evidence>
<dbReference type="CDD" id="cd07302">
    <property type="entry name" value="CHD"/>
    <property type="match status" value="1"/>
</dbReference>
<evidence type="ECO:0000256" key="11">
    <source>
        <dbReference type="RuleBase" id="RU000405"/>
    </source>
</evidence>
<evidence type="ECO:0000256" key="8">
    <source>
        <dbReference type="ARBA" id="ARBA00023170"/>
    </source>
</evidence>
<dbReference type="SUPFAM" id="SSF55073">
    <property type="entry name" value="Nucleotide cyclase"/>
    <property type="match status" value="1"/>
</dbReference>
<dbReference type="Pfam" id="PF07714">
    <property type="entry name" value="PK_Tyr_Ser-Thr"/>
    <property type="match status" value="1"/>
</dbReference>
<dbReference type="InterPro" id="IPR050401">
    <property type="entry name" value="Cyclic_nucleotide_synthase"/>
</dbReference>
<dbReference type="PROSITE" id="PS00452">
    <property type="entry name" value="GUANYLATE_CYCLASE_1"/>
    <property type="match status" value="1"/>
</dbReference>
<dbReference type="Gene3D" id="3.40.50.2300">
    <property type="match status" value="2"/>
</dbReference>
<feature type="transmembrane region" description="Helical" evidence="12">
    <location>
        <begin position="386"/>
        <end position="409"/>
    </location>
</feature>
<dbReference type="InterPro" id="IPR029787">
    <property type="entry name" value="Nucleotide_cyclase"/>
</dbReference>
<feature type="domain" description="Guanylate cyclase" evidence="13">
    <location>
        <begin position="649"/>
        <end position="779"/>
    </location>
</feature>
<dbReference type="Pfam" id="PF00211">
    <property type="entry name" value="Guanylate_cyc"/>
    <property type="match status" value="1"/>
</dbReference>
<evidence type="ECO:0000256" key="9">
    <source>
        <dbReference type="ARBA" id="ARBA00023180"/>
    </source>
</evidence>
<evidence type="ECO:0000256" key="12">
    <source>
        <dbReference type="SAM" id="Phobius"/>
    </source>
</evidence>
<protein>
    <recommendedName>
        <fullName evidence="13">Guanylate cyclase domain-containing protein</fullName>
    </recommendedName>
</protein>
<dbReference type="InterPro" id="IPR018297">
    <property type="entry name" value="A/G_cyclase_CS"/>
</dbReference>
<keyword evidence="15" id="KW-1185">Reference proteome</keyword>
<reference evidence="14 15" key="1">
    <citation type="submission" date="2023-08" db="EMBL/GenBank/DDBJ databases">
        <title>A Necator americanus chromosomal reference genome.</title>
        <authorList>
            <person name="Ilik V."/>
            <person name="Petrzelkova K.J."/>
            <person name="Pardy F."/>
            <person name="Fuh T."/>
            <person name="Niatou-Singa F.S."/>
            <person name="Gouil Q."/>
            <person name="Baker L."/>
            <person name="Ritchie M.E."/>
            <person name="Jex A.R."/>
            <person name="Gazzola D."/>
            <person name="Li H."/>
            <person name="Toshio Fujiwara R."/>
            <person name="Zhan B."/>
            <person name="Aroian R.V."/>
            <person name="Pafco B."/>
            <person name="Schwarz E.M."/>
        </authorList>
    </citation>
    <scope>NUCLEOTIDE SEQUENCE [LARGE SCALE GENOMIC DNA]</scope>
    <source>
        <strain evidence="14 15">Aroian</strain>
        <tissue evidence="14">Whole animal</tissue>
    </source>
</reference>
<dbReference type="InterPro" id="IPR001054">
    <property type="entry name" value="A/G_cyclase"/>
</dbReference>
<dbReference type="InterPro" id="IPR028082">
    <property type="entry name" value="Peripla_BP_I"/>
</dbReference>
<dbReference type="Pfam" id="PF01094">
    <property type="entry name" value="ANF_receptor"/>
    <property type="match status" value="1"/>
</dbReference>
<dbReference type="EMBL" id="JAVFWL010000005">
    <property type="protein sequence ID" value="KAK6754744.1"/>
    <property type="molecule type" value="Genomic_DNA"/>
</dbReference>
<keyword evidence="9" id="KW-0325">Glycoprotein</keyword>
<dbReference type="SMART" id="SM00219">
    <property type="entry name" value="TyrKc"/>
    <property type="match status" value="1"/>
</dbReference>
<dbReference type="InterPro" id="IPR001170">
    <property type="entry name" value="ANPR/GUC"/>
</dbReference>
<dbReference type="Gene3D" id="1.10.510.10">
    <property type="entry name" value="Transferase(Phosphotransferase) domain 1"/>
    <property type="match status" value="2"/>
</dbReference>
<keyword evidence="3 12" id="KW-0812">Transmembrane</keyword>
<dbReference type="PANTHER" id="PTHR11920">
    <property type="entry name" value="GUANYLYL CYCLASE"/>
    <property type="match status" value="1"/>
</dbReference>
<keyword evidence="5" id="KW-0547">Nucleotide-binding</keyword>
<evidence type="ECO:0000256" key="3">
    <source>
        <dbReference type="ARBA" id="ARBA00022692"/>
    </source>
</evidence>
<sequence>MGDCVESTDAGAVIDWVESGADVVLGPACSASATISGTVAKYYDLPIVIWAAMFSSELLNNDEYPTVMASTWSSLNQARTLTRLFERYQWQEIAVVYYSVRSDLVPRCSLIISDLEGLINDNQNMTITYRRQLQNFTNDTFKNVLKSLKEVSRITVVCLESVEARRNLFIAIAEEDMDTDEYVWLLLETRRLGFNQGWKSTSATPDGKDNIALKAARKFFVIDGQPLNASADFAADVKAKMLKPPYNCSDCTTIDPSVSQAGELADALLLYAITLNKSIAAGVLNPTGSELVQFAKGSFEGFSGTVIINENSTRDPVFLIYGLDSSDQQIVLMKVMEQLNNNSVGVIQDMQPQSVIWAMHGGSPPLNQPQCDYDGSACPPSFVEQYLVITIVAVIVPTAIIIAAVLFIIRFRRKEEQRLNSLWQIPFITLTKPNVKSTVQSSRSLQSTITTSTKLTIDSKKMRTVDHDNLCKFFGLSMDGPQMLSVWRYCARGSLKDVIAKGSLQMDWFFKYSLIRDLYNLWIAPEHIRDPLLLPTKEGDIYSFAIVCSEIITKKSAWDLENQDYDLDELVYKIKRGGRSPIRPLLETEDEHNSSLSLLIKDCWSEEVGMRPSCDQVKSLVKSMNQNKQVAERLKLGQPVEPETFDCVTLFFSDVVSFTTLASRCTPLQVVNLLNDLYTLFDAIIDEHDVYKVETIGDGYLCVSGLPHRNGNEHAKEVAEMSFELLRAIRSFRIPHLPSEKINIRVGLHTGPVVTGVVGITMPRYCLFGDAVNTASRMESNGKPGRVHISTDTMKFLTEVIGGYKTEPRGEVIVKGKGALETHWLLTPEEQEQTFTE</sequence>
<dbReference type="CDD" id="cd06352">
    <property type="entry name" value="PBP1_NPR_GC-like"/>
    <property type="match status" value="1"/>
</dbReference>
<name>A0ABR1DWD6_NECAM</name>
<evidence type="ECO:0000256" key="4">
    <source>
        <dbReference type="ARBA" id="ARBA00022729"/>
    </source>
</evidence>
<evidence type="ECO:0000256" key="7">
    <source>
        <dbReference type="ARBA" id="ARBA00023136"/>
    </source>
</evidence>
<keyword evidence="6 12" id="KW-1133">Transmembrane helix</keyword>
<keyword evidence="7 12" id="KW-0472">Membrane</keyword>
<dbReference type="PANTHER" id="PTHR11920:SF493">
    <property type="entry name" value="RECEPTOR-TYPE GUANYLATE CYCLASE GCY-22"/>
    <property type="match status" value="1"/>
</dbReference>
<keyword evidence="10 11" id="KW-0456">Lyase</keyword>
<evidence type="ECO:0000256" key="1">
    <source>
        <dbReference type="ARBA" id="ARBA00001436"/>
    </source>
</evidence>
<gene>
    <name evidence="14" type="primary">Necator_chrV.g18413</name>
    <name evidence="14" type="ORF">RB195_013622</name>
</gene>
<comment type="similarity">
    <text evidence="11">Belongs to the adenylyl cyclase class-4/guanylyl cyclase family.</text>
</comment>
<dbReference type="SUPFAM" id="SSF56112">
    <property type="entry name" value="Protein kinase-like (PK-like)"/>
    <property type="match status" value="1"/>
</dbReference>
<dbReference type="SMART" id="SM00044">
    <property type="entry name" value="CYCc"/>
    <property type="match status" value="1"/>
</dbReference>
<dbReference type="InterPro" id="IPR001828">
    <property type="entry name" value="ANF_lig-bd_rcpt"/>
</dbReference>
<dbReference type="InterPro" id="IPR011009">
    <property type="entry name" value="Kinase-like_dom_sf"/>
</dbReference>
<organism evidence="14 15">
    <name type="scientific">Necator americanus</name>
    <name type="common">Human hookworm</name>
    <dbReference type="NCBI Taxonomy" id="51031"/>
    <lineage>
        <taxon>Eukaryota</taxon>
        <taxon>Metazoa</taxon>
        <taxon>Ecdysozoa</taxon>
        <taxon>Nematoda</taxon>
        <taxon>Chromadorea</taxon>
        <taxon>Rhabditida</taxon>
        <taxon>Rhabditina</taxon>
        <taxon>Rhabditomorpha</taxon>
        <taxon>Strongyloidea</taxon>
        <taxon>Ancylostomatidae</taxon>
        <taxon>Bunostominae</taxon>
        <taxon>Necator</taxon>
    </lineage>
</organism>
<evidence type="ECO:0000256" key="2">
    <source>
        <dbReference type="ARBA" id="ARBA00004479"/>
    </source>
</evidence>
<keyword evidence="4" id="KW-0732">Signal</keyword>
<dbReference type="PRINTS" id="PR00255">
    <property type="entry name" value="NATPEPTIDER"/>
</dbReference>
<dbReference type="InterPro" id="IPR001245">
    <property type="entry name" value="Ser-Thr/Tyr_kinase_cat_dom"/>
</dbReference>
<comment type="subcellular location">
    <subcellularLocation>
        <location evidence="2">Membrane</location>
        <topology evidence="2">Single-pass type I membrane protein</topology>
    </subcellularLocation>
</comment>
<dbReference type="PROSITE" id="PS50125">
    <property type="entry name" value="GUANYLATE_CYCLASE_2"/>
    <property type="match status" value="1"/>
</dbReference>
<comment type="catalytic activity">
    <reaction evidence="1">
        <text>GTP = 3',5'-cyclic GMP + diphosphate</text>
        <dbReference type="Rhea" id="RHEA:13665"/>
        <dbReference type="ChEBI" id="CHEBI:33019"/>
        <dbReference type="ChEBI" id="CHEBI:37565"/>
        <dbReference type="ChEBI" id="CHEBI:57746"/>
        <dbReference type="EC" id="4.6.1.2"/>
    </reaction>
</comment>
<dbReference type="Gene3D" id="3.30.70.1230">
    <property type="entry name" value="Nucleotide cyclase"/>
    <property type="match status" value="1"/>
</dbReference>
<evidence type="ECO:0000313" key="15">
    <source>
        <dbReference type="Proteomes" id="UP001303046"/>
    </source>
</evidence>
<evidence type="ECO:0000256" key="6">
    <source>
        <dbReference type="ARBA" id="ARBA00022989"/>
    </source>
</evidence>
<dbReference type="InterPro" id="IPR020635">
    <property type="entry name" value="Tyr_kinase_cat_dom"/>
</dbReference>
<accession>A0ABR1DWD6</accession>
<keyword evidence="8" id="KW-0675">Receptor</keyword>
<proteinExistence type="inferred from homology"/>
<evidence type="ECO:0000259" key="13">
    <source>
        <dbReference type="PROSITE" id="PS50125"/>
    </source>
</evidence>